<feature type="transmembrane region" description="Helical" evidence="1">
    <location>
        <begin position="26"/>
        <end position="47"/>
    </location>
</feature>
<evidence type="ECO:0000256" key="1">
    <source>
        <dbReference type="SAM" id="Phobius"/>
    </source>
</evidence>
<dbReference type="Proteomes" id="UP000253664">
    <property type="component" value="Unassembled WGS sequence"/>
</dbReference>
<organism evidence="2 3">
    <name type="scientific">Ophiocordyceps polyrhachis-furcata BCC 54312</name>
    <dbReference type="NCBI Taxonomy" id="1330021"/>
    <lineage>
        <taxon>Eukaryota</taxon>
        <taxon>Fungi</taxon>
        <taxon>Dikarya</taxon>
        <taxon>Ascomycota</taxon>
        <taxon>Pezizomycotina</taxon>
        <taxon>Sordariomycetes</taxon>
        <taxon>Hypocreomycetidae</taxon>
        <taxon>Hypocreales</taxon>
        <taxon>Ophiocordycipitaceae</taxon>
        <taxon>Ophiocordyceps</taxon>
    </lineage>
</organism>
<keyword evidence="3" id="KW-1185">Reference proteome</keyword>
<keyword evidence="1" id="KW-1133">Transmembrane helix</keyword>
<evidence type="ECO:0000313" key="3">
    <source>
        <dbReference type="Proteomes" id="UP000253664"/>
    </source>
</evidence>
<dbReference type="AlphaFoldDB" id="A0A367LPG0"/>
<gene>
    <name evidence="2" type="ORF">L249_3166</name>
</gene>
<dbReference type="EMBL" id="LKCN02000001">
    <property type="protein sequence ID" value="RCI16334.1"/>
    <property type="molecule type" value="Genomic_DNA"/>
</dbReference>
<dbReference type="OrthoDB" id="4911120at2759"/>
<proteinExistence type="predicted"/>
<reference evidence="2 3" key="1">
    <citation type="journal article" date="2015" name="BMC Genomics">
        <title>Insights from the genome of Ophiocordyceps polyrhachis-furcata to pathogenicity and host specificity in insect fungi.</title>
        <authorList>
            <person name="Wichadakul D."/>
            <person name="Kobmoo N."/>
            <person name="Ingsriswang S."/>
            <person name="Tangphatsornruang S."/>
            <person name="Chantasingh D."/>
            <person name="Luangsa-ard J.J."/>
            <person name="Eurwilaichitr L."/>
        </authorList>
    </citation>
    <scope>NUCLEOTIDE SEQUENCE [LARGE SCALE GENOMIC DNA]</scope>
    <source>
        <strain evidence="2 3">BCC 54312</strain>
    </source>
</reference>
<comment type="caution">
    <text evidence="2">The sequence shown here is derived from an EMBL/GenBank/DDBJ whole genome shotgun (WGS) entry which is preliminary data.</text>
</comment>
<keyword evidence="1" id="KW-0812">Transmembrane</keyword>
<name>A0A367LPG0_9HYPO</name>
<keyword evidence="1" id="KW-0472">Membrane</keyword>
<accession>A0A367LPG0</accession>
<protein>
    <submittedName>
        <fullName evidence="2">Uncharacterized protein</fullName>
    </submittedName>
</protein>
<sequence>MAHGFLTLRIREHGPTAIAKKERRHLSGGIFTFLSLLRLLMFLILLVRFAMGLVSNCLFIMLFLQWLVVASHPGIECGRFQQHAFQTVLDSIDVSDDARFKAQYINPIYLHTLFSVLPVELLIAINTNWHLNTYRLAELLSEEQQYSPDTRTLRESIDFYREASINEIKVCWLSNLTIQHQYHKNVLGAVNNLLISYESAEWDMPRRPRYLPPGELRQDRPICLSADDVQARWFEKHLPALRRDKFQEDDTSPYFDLMKMKIETYTWAGTFGRIVQEAICKSQSGRALEHVVPGVPIPAGTYGSFFDKMSRFFRSRSGVCFTLGKMKSGSIPMRFYWIDAGRNRP</sequence>
<evidence type="ECO:0000313" key="2">
    <source>
        <dbReference type="EMBL" id="RCI16334.1"/>
    </source>
</evidence>